<accession>A0A494WHQ9</accession>
<name>A0A494WHQ9_CLOS5</name>
<dbReference type="SUPFAM" id="SSF54001">
    <property type="entry name" value="Cysteine proteinases"/>
    <property type="match status" value="1"/>
</dbReference>
<feature type="domain" description="Peptidase C51" evidence="1">
    <location>
        <begin position="46"/>
        <end position="129"/>
    </location>
</feature>
<gene>
    <name evidence="2" type="ORF">HDCHBGLK_00283</name>
</gene>
<organism evidence="2 3">
    <name type="scientific">Clostridium scindens (strain ATCC 35704 / DSM 5676 / VPI 13733 / 19)</name>
    <dbReference type="NCBI Taxonomy" id="411468"/>
    <lineage>
        <taxon>Bacteria</taxon>
        <taxon>Bacillati</taxon>
        <taxon>Bacillota</taxon>
        <taxon>Clostridia</taxon>
        <taxon>Lachnospirales</taxon>
        <taxon>Lachnospiraceae</taxon>
    </lineage>
</organism>
<dbReference type="RefSeq" id="WP_050755126.1">
    <property type="nucleotide sequence ID" value="NZ_CP036170.1"/>
</dbReference>
<dbReference type="GeneID" id="62694525"/>
<dbReference type="InterPro" id="IPR038765">
    <property type="entry name" value="Papain-like_cys_pep_sf"/>
</dbReference>
<dbReference type="Pfam" id="PF05257">
    <property type="entry name" value="CHAP"/>
    <property type="match status" value="1"/>
</dbReference>
<dbReference type="AlphaFoldDB" id="A0A494WHQ9"/>
<evidence type="ECO:0000313" key="2">
    <source>
        <dbReference type="EMBL" id="QBF72938.1"/>
    </source>
</evidence>
<keyword evidence="3" id="KW-1185">Reference proteome</keyword>
<dbReference type="EMBL" id="CP036170">
    <property type="protein sequence ID" value="QBF72938.1"/>
    <property type="molecule type" value="Genomic_DNA"/>
</dbReference>
<dbReference type="Proteomes" id="UP000289664">
    <property type="component" value="Chromosome"/>
</dbReference>
<sequence length="312" mass="34374">MGWTEYRDVLDSWFGYSEARGQDDIIIDIYNSQRVESYKMSHQDPWCHATISAAGYQSGNQGKVPNTAYCPYGINWFKARGLWTGRYAGNYAPAVGDIIYYDWGGDGVSDHVGAIIKVSGNTLTVREGNRNDMVCDRVISKWSNLIMGYGRPNWGSATIIMPSPVVVESGSNGAYGIHRKDLIRQGQQHAINFTGVKIGVDGIRGPETKKAAIRCVQHAMNMDYNAGLKEDGIWGKKTDAAFAQHYVCEGETQYMVTAWEILLLLNGYDPNGVEHPGEFGSGCAAATRMFQGDKSLVQDEVAGRKSFLTAIN</sequence>
<evidence type="ECO:0000259" key="1">
    <source>
        <dbReference type="Pfam" id="PF05257"/>
    </source>
</evidence>
<dbReference type="Gene3D" id="1.10.101.10">
    <property type="entry name" value="PGBD-like superfamily/PGBD"/>
    <property type="match status" value="1"/>
</dbReference>
<dbReference type="KEGG" id="csci:HDCHBGLK_00283"/>
<dbReference type="OrthoDB" id="1851050at2"/>
<dbReference type="InterPro" id="IPR036366">
    <property type="entry name" value="PGBDSf"/>
</dbReference>
<proteinExistence type="predicted"/>
<evidence type="ECO:0000313" key="3">
    <source>
        <dbReference type="Proteomes" id="UP000289664"/>
    </source>
</evidence>
<protein>
    <recommendedName>
        <fullName evidence="1">Peptidase C51 domain-containing protein</fullName>
    </recommendedName>
</protein>
<dbReference type="InterPro" id="IPR007921">
    <property type="entry name" value="CHAP_dom"/>
</dbReference>
<reference evidence="2 3" key="1">
    <citation type="journal article" date="2019" name="Appl. Environ. Microbiol.">
        <title>Clostridium scindens ATCC 35704: integration of nutritional requirements, the complete genome sequence, and global transcriptional responses to bile acids.</title>
        <authorList>
            <person name="Devendran S."/>
            <person name="Shrestha R."/>
            <person name="Alves J.M.P."/>
            <person name="Wolf P.G."/>
            <person name="Ly L."/>
            <person name="Hernandez A.G."/>
            <person name="Mendez-Garcia C."/>
            <person name="Inboden A."/>
            <person name="Wiley J."/>
            <person name="Paul O."/>
            <person name="Allen A."/>
            <person name="Springer E."/>
            <person name="Wright C.L."/>
            <person name="Fields C.J."/>
            <person name="Daniel S.L."/>
            <person name="Ridlon J.M."/>
        </authorList>
    </citation>
    <scope>NUCLEOTIDE SEQUENCE [LARGE SCALE GENOMIC DNA]</scope>
    <source>
        <strain evidence="2 3">ATCC 35704</strain>
    </source>
</reference>